<dbReference type="InterPro" id="IPR036196">
    <property type="entry name" value="Ptyr_pPase_sf"/>
</dbReference>
<dbReference type="InterPro" id="IPR017867">
    <property type="entry name" value="Tyr_phospatase_low_mol_wt"/>
</dbReference>
<dbReference type="Gene3D" id="3.40.50.2300">
    <property type="match status" value="1"/>
</dbReference>
<dbReference type="InterPro" id="IPR023485">
    <property type="entry name" value="Ptyr_pPase"/>
</dbReference>
<dbReference type="EMBL" id="SNZG01000017">
    <property type="protein sequence ID" value="TDR38280.1"/>
    <property type="molecule type" value="Genomic_DNA"/>
</dbReference>
<dbReference type="EC" id="3.1.3.48" evidence="6"/>
<feature type="domain" description="Phosphotyrosine protein phosphatase I" evidence="5">
    <location>
        <begin position="1"/>
        <end position="141"/>
    </location>
</feature>
<dbReference type="GO" id="GO:0004725">
    <property type="term" value="F:protein tyrosine phosphatase activity"/>
    <property type="evidence" value="ECO:0007669"/>
    <property type="project" value="UniProtKB-EC"/>
</dbReference>
<dbReference type="CDD" id="cd16344">
    <property type="entry name" value="LMWPAP"/>
    <property type="match status" value="1"/>
</dbReference>
<name>A0A8B4Q6V1_9BACL</name>
<dbReference type="OrthoDB" id="9784339at2"/>
<evidence type="ECO:0000313" key="7">
    <source>
        <dbReference type="EMBL" id="TDR38280.1"/>
    </source>
</evidence>
<reference evidence="7 9" key="2">
    <citation type="submission" date="2019-03" db="EMBL/GenBank/DDBJ databases">
        <title>Genomic Encyclopedia of Type Strains, Phase IV (KMG-IV): sequencing the most valuable type-strain genomes for metagenomic binning, comparative biology and taxonomic classification.</title>
        <authorList>
            <person name="Goeker M."/>
        </authorList>
    </citation>
    <scope>NUCLEOTIDE SEQUENCE [LARGE SCALE GENOMIC DNA]</scope>
    <source>
        <strain evidence="7 9">DSM 20580</strain>
    </source>
</reference>
<evidence type="ECO:0000256" key="1">
    <source>
        <dbReference type="ARBA" id="ARBA00011063"/>
    </source>
</evidence>
<dbReference type="InterPro" id="IPR050438">
    <property type="entry name" value="LMW_PTPase"/>
</dbReference>
<evidence type="ECO:0000259" key="5">
    <source>
        <dbReference type="SMART" id="SM00226"/>
    </source>
</evidence>
<sequence length="145" mass="16084">MQIYLICTGNTCRSPMAEAILKNKNLQDIQVFSAGVYSYGGEGMSQNAQAVLNQHGIEHRHTSSPVEPDKIASSDLILTMTNAHLQALLQFYPQAADKAFTLSEYVMDSKKDVSDPFGGDLHTYEATFEELQRLIDALQSKIVEE</sequence>
<feature type="active site" description="Proton donor" evidence="4">
    <location>
        <position position="115"/>
    </location>
</feature>
<dbReference type="PRINTS" id="PR00719">
    <property type="entry name" value="LMWPTPASE"/>
</dbReference>
<evidence type="ECO:0000256" key="4">
    <source>
        <dbReference type="PIRSR" id="PIRSR617867-1"/>
    </source>
</evidence>
<dbReference type="SUPFAM" id="SSF52788">
    <property type="entry name" value="Phosphotyrosine protein phosphatases I"/>
    <property type="match status" value="1"/>
</dbReference>
<evidence type="ECO:0000313" key="6">
    <source>
        <dbReference type="EMBL" id="STX08681.1"/>
    </source>
</evidence>
<keyword evidence="9" id="KW-1185">Reference proteome</keyword>
<evidence type="ECO:0000256" key="3">
    <source>
        <dbReference type="ARBA" id="ARBA00022912"/>
    </source>
</evidence>
<dbReference type="RefSeq" id="WP_109349648.1">
    <property type="nucleotide sequence ID" value="NZ_BJUE01000012.1"/>
</dbReference>
<dbReference type="SMART" id="SM00226">
    <property type="entry name" value="LMWPc"/>
    <property type="match status" value="1"/>
</dbReference>
<keyword evidence="3" id="KW-0904">Protein phosphatase</keyword>
<dbReference type="Proteomes" id="UP000294641">
    <property type="component" value="Unassembled WGS sequence"/>
</dbReference>
<feature type="active site" description="Nucleophile" evidence="4">
    <location>
        <position position="7"/>
    </location>
</feature>
<dbReference type="PANTHER" id="PTHR11717">
    <property type="entry name" value="LOW MOLECULAR WEIGHT PROTEIN TYROSINE PHOSPHATASE"/>
    <property type="match status" value="1"/>
</dbReference>
<accession>A0A8B4Q6V1</accession>
<feature type="active site" description="Nucleophile" evidence="4">
    <location>
        <position position="13"/>
    </location>
</feature>
<organism evidence="6 8">
    <name type="scientific">Kurthia zopfii</name>
    <dbReference type="NCBI Taxonomy" id="1650"/>
    <lineage>
        <taxon>Bacteria</taxon>
        <taxon>Bacillati</taxon>
        <taxon>Bacillota</taxon>
        <taxon>Bacilli</taxon>
        <taxon>Bacillales</taxon>
        <taxon>Caryophanaceae</taxon>
        <taxon>Kurthia</taxon>
    </lineage>
</organism>
<gene>
    <name evidence="6" type="primary">ywlE</name>
    <name evidence="7" type="ORF">DFR61_11710</name>
    <name evidence="6" type="ORF">NCTC10597_00347</name>
</gene>
<protein>
    <submittedName>
        <fullName evidence="6">Low molecular weight protein-tyrosine-phosphatase ywlE</fullName>
        <ecNumber evidence="6">3.1.3.48</ecNumber>
    </submittedName>
    <submittedName>
        <fullName evidence="7">Protein-tyrosine phosphatase</fullName>
    </submittedName>
</protein>
<reference evidence="6 8" key="1">
    <citation type="submission" date="2018-06" db="EMBL/GenBank/DDBJ databases">
        <authorList>
            <consortium name="Pathogen Informatics"/>
            <person name="Doyle S."/>
        </authorList>
    </citation>
    <scope>NUCLEOTIDE SEQUENCE [LARGE SCALE GENOMIC DNA]</scope>
    <source>
        <strain evidence="6 8">NCTC10597</strain>
    </source>
</reference>
<evidence type="ECO:0000313" key="9">
    <source>
        <dbReference type="Proteomes" id="UP000294641"/>
    </source>
</evidence>
<keyword evidence="2 6" id="KW-0378">Hydrolase</keyword>
<dbReference type="EMBL" id="UGNP01000001">
    <property type="protein sequence ID" value="STX08681.1"/>
    <property type="molecule type" value="Genomic_DNA"/>
</dbReference>
<dbReference type="Proteomes" id="UP000254330">
    <property type="component" value="Unassembled WGS sequence"/>
</dbReference>
<comment type="caution">
    <text evidence="6">The sequence shown here is derived from an EMBL/GenBank/DDBJ whole genome shotgun (WGS) entry which is preliminary data.</text>
</comment>
<evidence type="ECO:0000313" key="8">
    <source>
        <dbReference type="Proteomes" id="UP000254330"/>
    </source>
</evidence>
<dbReference type="AlphaFoldDB" id="A0A8B4Q6V1"/>
<comment type="similarity">
    <text evidence="1">Belongs to the low molecular weight phosphotyrosine protein phosphatase family.</text>
</comment>
<evidence type="ECO:0000256" key="2">
    <source>
        <dbReference type="ARBA" id="ARBA00022801"/>
    </source>
</evidence>
<dbReference type="Pfam" id="PF01451">
    <property type="entry name" value="LMWPc"/>
    <property type="match status" value="1"/>
</dbReference>
<proteinExistence type="inferred from homology"/>
<dbReference type="PANTHER" id="PTHR11717:SF31">
    <property type="entry name" value="LOW MOLECULAR WEIGHT PROTEIN-TYROSINE-PHOSPHATASE ETP-RELATED"/>
    <property type="match status" value="1"/>
</dbReference>